<reference evidence="3" key="1">
    <citation type="submission" date="2017-12" db="EMBL/GenBank/DDBJ databases">
        <authorList>
            <person name="Barbosa P."/>
            <person name="Usie A."/>
            <person name="Ramos A.M."/>
        </authorList>
    </citation>
    <scope>NUCLEOTIDE SEQUENCE</scope>
    <source>
        <strain evidence="3">HL8</strain>
        <tissue evidence="3">Leaves</tissue>
    </source>
</reference>
<proteinExistence type="predicted"/>
<keyword evidence="2" id="KW-0472">Membrane</keyword>
<evidence type="ECO:0000256" key="2">
    <source>
        <dbReference type="SAM" id="Phobius"/>
    </source>
</evidence>
<organism evidence="3">
    <name type="scientific">Quercus suber</name>
    <name type="common">Cork oak</name>
    <dbReference type="NCBI Taxonomy" id="58331"/>
    <lineage>
        <taxon>Eukaryota</taxon>
        <taxon>Viridiplantae</taxon>
        <taxon>Streptophyta</taxon>
        <taxon>Embryophyta</taxon>
        <taxon>Tracheophyta</taxon>
        <taxon>Spermatophyta</taxon>
        <taxon>Magnoliopsida</taxon>
        <taxon>eudicotyledons</taxon>
        <taxon>Gunneridae</taxon>
        <taxon>Pentapetalae</taxon>
        <taxon>rosids</taxon>
        <taxon>fabids</taxon>
        <taxon>Fagales</taxon>
        <taxon>Fagaceae</taxon>
        <taxon>Quercus</taxon>
    </lineage>
</organism>
<evidence type="ECO:0000256" key="1">
    <source>
        <dbReference type="SAM" id="Coils"/>
    </source>
</evidence>
<dbReference type="SUPFAM" id="SSF48452">
    <property type="entry name" value="TPR-like"/>
    <property type="match status" value="1"/>
</dbReference>
<keyword evidence="2" id="KW-1133">Transmembrane helix</keyword>
<gene>
    <name evidence="3" type="ORF">CFP56_005859</name>
</gene>
<dbReference type="PANTHER" id="PTHR36350">
    <property type="entry name" value="TRANSMEMBRANE PROTEIN"/>
    <property type="match status" value="1"/>
</dbReference>
<dbReference type="InterPro" id="IPR011990">
    <property type="entry name" value="TPR-like_helical_dom_sf"/>
</dbReference>
<keyword evidence="1" id="KW-0175">Coiled coil</keyword>
<dbReference type="EMBL" id="PKMF04000012">
    <property type="protein sequence ID" value="KAK7859541.1"/>
    <property type="molecule type" value="Genomic_DNA"/>
</dbReference>
<sequence length="255" mass="29597">MMTNFFDYFTGKNKHIAIVATAAPLVIFGSILAGWALANRSCKTRKPMIKRFSSKTLNLATLHGGKLAYQKLVDYHDAQVDADALRRAETELDRLLEEEQLDFYMLQQRAVAKLEMSGKEEHAVAKLEKALEKMKEENKQLEAYETDMMLVEMLIYKGDFEKANKCECLKHEEISDARRPLYKAIIHIMLDRPKGKEEAKKCWEDFMEIQRHFEWPPCSNEIQAHKVITDFNEFEREVKLLKVDIAKAHAKKTQA</sequence>
<feature type="transmembrane region" description="Helical" evidence="2">
    <location>
        <begin position="16"/>
        <end position="38"/>
    </location>
</feature>
<reference evidence="3" key="2">
    <citation type="journal article" date="2018" name="Sci. Data">
        <title>The draft genome sequence of cork oak.</title>
        <authorList>
            <person name="Ramos A.M."/>
            <person name="Usie A."/>
            <person name="Barbosa P."/>
            <person name="Barros P.M."/>
            <person name="Capote T."/>
            <person name="Chaves I."/>
            <person name="Simoes F."/>
            <person name="Abreu I."/>
            <person name="Carrasquinho I."/>
            <person name="Faro C."/>
            <person name="Guimaraes J.B."/>
            <person name="Mendonca D."/>
            <person name="Nobrega F."/>
            <person name="Rodrigues L."/>
            <person name="Saibo N.J.M."/>
            <person name="Varela M.C."/>
            <person name="Egas C."/>
            <person name="Matos J."/>
            <person name="Miguel C.M."/>
            <person name="Oliveira M.M."/>
            <person name="Ricardo C.P."/>
            <person name="Goncalves S."/>
        </authorList>
    </citation>
    <scope>NUCLEOTIDE SEQUENCE [LARGE SCALE GENOMIC DNA]</scope>
    <source>
        <strain evidence="3">HL8</strain>
    </source>
</reference>
<evidence type="ECO:0000313" key="3">
    <source>
        <dbReference type="EMBL" id="KAK7859541.1"/>
    </source>
</evidence>
<keyword evidence="2" id="KW-0812">Transmembrane</keyword>
<protein>
    <submittedName>
        <fullName evidence="3">Uncharacterized protein</fullName>
    </submittedName>
</protein>
<feature type="coiled-coil region" evidence="1">
    <location>
        <begin position="78"/>
        <end position="154"/>
    </location>
</feature>
<name>A0AAW0M8F0_QUESU</name>
<reference evidence="3" key="3">
    <citation type="submission" date="2023-07" db="EMBL/GenBank/DDBJ databases">
        <title>An improved reference 1 genome and first organelle genomes of Quercus suber.</title>
        <authorList>
            <consortium name="Genosuber Consortium"/>
            <person name="Usie A."/>
            <person name="Serra O."/>
            <person name="Barros P."/>
        </authorList>
    </citation>
    <scope>NUCLEOTIDE SEQUENCE</scope>
    <source>
        <strain evidence="3">HL8</strain>
        <tissue evidence="3">Leaves</tissue>
    </source>
</reference>
<dbReference type="PANTHER" id="PTHR36350:SF3">
    <property type="entry name" value="TRANSMEMBRANE PROTEIN"/>
    <property type="match status" value="1"/>
</dbReference>
<dbReference type="AlphaFoldDB" id="A0AAW0M8F0"/>
<comment type="caution">
    <text evidence="3">The sequence shown here is derived from an EMBL/GenBank/DDBJ whole genome shotgun (WGS) entry which is preliminary data.</text>
</comment>
<accession>A0AAW0M8F0</accession>